<organism evidence="1 2">
    <name type="scientific">Aspergillus heteromorphus CBS 117.55</name>
    <dbReference type="NCBI Taxonomy" id="1448321"/>
    <lineage>
        <taxon>Eukaryota</taxon>
        <taxon>Fungi</taxon>
        <taxon>Dikarya</taxon>
        <taxon>Ascomycota</taxon>
        <taxon>Pezizomycotina</taxon>
        <taxon>Eurotiomycetes</taxon>
        <taxon>Eurotiomycetidae</taxon>
        <taxon>Eurotiales</taxon>
        <taxon>Aspergillaceae</taxon>
        <taxon>Aspergillus</taxon>
        <taxon>Aspergillus subgen. Circumdati</taxon>
    </lineage>
</organism>
<dbReference type="AlphaFoldDB" id="A0A317WR36"/>
<name>A0A317WR36_9EURO</name>
<dbReference type="RefSeq" id="XP_025402096.1">
    <property type="nucleotide sequence ID" value="XM_025538246.1"/>
</dbReference>
<evidence type="ECO:0000313" key="1">
    <source>
        <dbReference type="EMBL" id="PWY88909.1"/>
    </source>
</evidence>
<dbReference type="STRING" id="1448321.A0A317WR36"/>
<evidence type="ECO:0000313" key="2">
    <source>
        <dbReference type="Proteomes" id="UP000247233"/>
    </source>
</evidence>
<dbReference type="GeneID" id="37060483"/>
<dbReference type="VEuPathDB" id="FungiDB:BO70DRAFT_156854"/>
<keyword evidence="2" id="KW-1185">Reference proteome</keyword>
<dbReference type="Proteomes" id="UP000247233">
    <property type="component" value="Unassembled WGS sequence"/>
</dbReference>
<dbReference type="EMBL" id="MSFL01000004">
    <property type="protein sequence ID" value="PWY88909.1"/>
    <property type="molecule type" value="Genomic_DNA"/>
</dbReference>
<gene>
    <name evidence="1" type="ORF">BO70DRAFT_156854</name>
</gene>
<dbReference type="OrthoDB" id="4504959at2759"/>
<comment type="caution">
    <text evidence="1">The sequence shown here is derived from an EMBL/GenBank/DDBJ whole genome shotgun (WGS) entry which is preliminary data.</text>
</comment>
<protein>
    <submittedName>
        <fullName evidence="1">Uncharacterized protein</fullName>
    </submittedName>
</protein>
<proteinExistence type="predicted"/>
<sequence>MALTGDMPQQAKNSGMLSYSADIGCRTCYCPRSKQYQWSYDTVSHGRYHFQHQYYRTEGDHKATVPEQQRYFNAAVRMMYRTLIGRGSAIVCWSISRKFLCLQGFPTSLQPCKKLFGRLNGLTFLL</sequence>
<reference evidence="1 2" key="1">
    <citation type="submission" date="2016-12" db="EMBL/GenBank/DDBJ databases">
        <title>The genomes of Aspergillus section Nigri reveals drivers in fungal speciation.</title>
        <authorList>
            <consortium name="DOE Joint Genome Institute"/>
            <person name="Vesth T.C."/>
            <person name="Nybo J."/>
            <person name="Theobald S."/>
            <person name="Brandl J."/>
            <person name="Frisvad J.C."/>
            <person name="Nielsen K.F."/>
            <person name="Lyhne E.K."/>
            <person name="Kogle M.E."/>
            <person name="Kuo A."/>
            <person name="Riley R."/>
            <person name="Clum A."/>
            <person name="Nolan M."/>
            <person name="Lipzen A."/>
            <person name="Salamov A."/>
            <person name="Henrissat B."/>
            <person name="Wiebenga A."/>
            <person name="De Vries R.P."/>
            <person name="Grigoriev I.V."/>
            <person name="Mortensen U.H."/>
            <person name="Andersen M.R."/>
            <person name="Baker S.E."/>
        </authorList>
    </citation>
    <scope>NUCLEOTIDE SEQUENCE [LARGE SCALE GENOMIC DNA]</scope>
    <source>
        <strain evidence="1 2">CBS 117.55</strain>
    </source>
</reference>
<accession>A0A317WR36</accession>